<evidence type="ECO:0000256" key="2">
    <source>
        <dbReference type="ARBA" id="ARBA00009810"/>
    </source>
</evidence>
<evidence type="ECO:0000256" key="15">
    <source>
        <dbReference type="RuleBase" id="RU003357"/>
    </source>
</evidence>
<dbReference type="Gene3D" id="2.170.130.10">
    <property type="entry name" value="TonB-dependent receptor, plug domain"/>
    <property type="match status" value="1"/>
</dbReference>
<keyword evidence="7" id="KW-0732">Signal</keyword>
<keyword evidence="11 14" id="KW-0472">Membrane</keyword>
<comment type="caution">
    <text evidence="18">The sequence shown here is derived from an EMBL/GenBank/DDBJ whole genome shotgun (WGS) entry which is preliminary data.</text>
</comment>
<evidence type="ECO:0000256" key="7">
    <source>
        <dbReference type="ARBA" id="ARBA00022729"/>
    </source>
</evidence>
<keyword evidence="12 18" id="KW-0675">Receptor</keyword>
<name>A0ABS5F4V5_9PROT</name>
<keyword evidence="6 14" id="KW-0812">Transmembrane</keyword>
<feature type="domain" description="TonB-dependent receptor plug" evidence="17">
    <location>
        <begin position="95"/>
        <end position="199"/>
    </location>
</feature>
<keyword evidence="5" id="KW-0410">Iron transport</keyword>
<dbReference type="InterPro" id="IPR039426">
    <property type="entry name" value="TonB-dep_rcpt-like"/>
</dbReference>
<evidence type="ECO:0000256" key="6">
    <source>
        <dbReference type="ARBA" id="ARBA00022692"/>
    </source>
</evidence>
<dbReference type="RefSeq" id="WP_211855379.1">
    <property type="nucleotide sequence ID" value="NZ_JAAGBB010000037.1"/>
</dbReference>
<comment type="subcellular location">
    <subcellularLocation>
        <location evidence="1 14">Cell outer membrane</location>
        <topology evidence="1 14">Multi-pass membrane protein</topology>
    </subcellularLocation>
</comment>
<evidence type="ECO:0000256" key="4">
    <source>
        <dbReference type="ARBA" id="ARBA00022452"/>
    </source>
</evidence>
<evidence type="ECO:0000256" key="11">
    <source>
        <dbReference type="ARBA" id="ARBA00023136"/>
    </source>
</evidence>
<evidence type="ECO:0000313" key="18">
    <source>
        <dbReference type="EMBL" id="MBR0667602.1"/>
    </source>
</evidence>
<reference evidence="19" key="1">
    <citation type="journal article" date="2021" name="Syst. Appl. Microbiol.">
        <title>Roseomonas hellenica sp. nov., isolated from roots of wild-growing Alkanna tinctoria.</title>
        <authorList>
            <person name="Rat A."/>
            <person name="Naranjo H.D."/>
            <person name="Lebbe L."/>
            <person name="Cnockaert M."/>
            <person name="Krigas N."/>
            <person name="Grigoriadou K."/>
            <person name="Maloupa E."/>
            <person name="Willems A."/>
        </authorList>
    </citation>
    <scope>NUCLEOTIDE SEQUENCE [LARGE SCALE GENOMIC DNA]</scope>
    <source>
        <strain evidence="19">LMG 31523</strain>
    </source>
</reference>
<dbReference type="NCBIfam" id="TIGR01783">
    <property type="entry name" value="TonB-siderophor"/>
    <property type="match status" value="1"/>
</dbReference>
<dbReference type="Gene3D" id="2.40.170.20">
    <property type="entry name" value="TonB-dependent receptor, beta-barrel domain"/>
    <property type="match status" value="1"/>
</dbReference>
<dbReference type="SUPFAM" id="SSF56935">
    <property type="entry name" value="Porins"/>
    <property type="match status" value="1"/>
</dbReference>
<gene>
    <name evidence="18" type="ORF">GXW71_24815</name>
</gene>
<evidence type="ECO:0000256" key="14">
    <source>
        <dbReference type="PROSITE-ProRule" id="PRU01360"/>
    </source>
</evidence>
<organism evidence="18 19">
    <name type="scientific">Plastoroseomonas hellenica</name>
    <dbReference type="NCBI Taxonomy" id="2687306"/>
    <lineage>
        <taxon>Bacteria</taxon>
        <taxon>Pseudomonadati</taxon>
        <taxon>Pseudomonadota</taxon>
        <taxon>Alphaproteobacteria</taxon>
        <taxon>Acetobacterales</taxon>
        <taxon>Acetobacteraceae</taxon>
        <taxon>Plastoroseomonas</taxon>
    </lineage>
</organism>
<dbReference type="InterPro" id="IPR010105">
    <property type="entry name" value="TonB_sidphr_rcpt"/>
</dbReference>
<sequence>MSAGAGIIGRSRVRGWQAVLWGTTALLAPACLSPVLAQVAPAAPNQPAASTPPIEQNAPRIPEINVEGQTPRGWSPVTGYIPEVSGTATRTDTRLIETPQSISVITRDQMDAQRAQTMRDALAYTPGIVSTRGFNTSDDSFSIRGFQGLAQLGSIYRDGLRYGANNFAQGLTEPYGLERIELLRGPASVLYGGAEPGGVLNLISKRPTLTPLHEIELSGGSYGNRQIAVDLGGPIDAAGVWSYRLTGLLRGGDTQIDHIHDDRRYIAPALTWRPNADTSLTLLGAYYSGDTVFNYGLPFQGTVLTNRNGQIPTDRFIGQPGFDRYVTETLSLGYAFEHRFNDTFTFRQNFRYLYANSDIRDLQFLTLSANQRSVTRSAENRRTTSTQYTVDNQLEARFDTGPLRHTLLVGLDYANTRLVDIRGVARPTVSSLDLFAPQYNTAFPAARLGSTTNLFSTVEQTGIYAQDQIRIADRLVLLVGGRYDWVSSVTLNRLTRNLSDPDDGAFTGRVGLVYLFDNGFAPYASYSTSFQTSAGLASRSGEDFKPTTGRQYEVGIRYQPPGRRSFVSLAAYELTKRNVTTSDPVFAGFFVQQGEVRSRGVELETQLAITDNFNIMAAYTYTDALVTKSNAADLGTVPATIPMHQMTLWGDYTFREGALRGFGFGAGVRYSSATYNTGNTARVPDYTVVDAMARYDFNEQWRLSVNVRNLFDNTYVASCTYACFYGERLTVTAALRYRF</sequence>
<dbReference type="Proteomes" id="UP001196870">
    <property type="component" value="Unassembled WGS sequence"/>
</dbReference>
<keyword evidence="3 14" id="KW-0813">Transport</keyword>
<evidence type="ECO:0000259" key="16">
    <source>
        <dbReference type="Pfam" id="PF00593"/>
    </source>
</evidence>
<keyword evidence="13 14" id="KW-0998">Cell outer membrane</keyword>
<evidence type="ECO:0000256" key="5">
    <source>
        <dbReference type="ARBA" id="ARBA00022496"/>
    </source>
</evidence>
<dbReference type="InterPro" id="IPR037066">
    <property type="entry name" value="Plug_dom_sf"/>
</dbReference>
<accession>A0ABS5F4V5</accession>
<dbReference type="PANTHER" id="PTHR32552:SF68">
    <property type="entry name" value="FERRICHROME OUTER MEMBRANE TRANSPORTER_PHAGE RECEPTOR"/>
    <property type="match status" value="1"/>
</dbReference>
<evidence type="ECO:0000256" key="9">
    <source>
        <dbReference type="ARBA" id="ARBA00023065"/>
    </source>
</evidence>
<evidence type="ECO:0000256" key="8">
    <source>
        <dbReference type="ARBA" id="ARBA00023004"/>
    </source>
</evidence>
<dbReference type="PANTHER" id="PTHR32552">
    <property type="entry name" value="FERRICHROME IRON RECEPTOR-RELATED"/>
    <property type="match status" value="1"/>
</dbReference>
<evidence type="ECO:0000313" key="19">
    <source>
        <dbReference type="Proteomes" id="UP001196870"/>
    </source>
</evidence>
<dbReference type="InterPro" id="IPR000531">
    <property type="entry name" value="Beta-barrel_TonB"/>
</dbReference>
<keyword evidence="4 14" id="KW-1134">Transmembrane beta strand</keyword>
<feature type="domain" description="TonB-dependent receptor-like beta-barrel" evidence="16">
    <location>
        <begin position="272"/>
        <end position="710"/>
    </location>
</feature>
<evidence type="ECO:0000256" key="1">
    <source>
        <dbReference type="ARBA" id="ARBA00004571"/>
    </source>
</evidence>
<dbReference type="Pfam" id="PF00593">
    <property type="entry name" value="TonB_dep_Rec_b-barrel"/>
    <property type="match status" value="1"/>
</dbReference>
<dbReference type="CDD" id="cd01347">
    <property type="entry name" value="ligand_gated_channel"/>
    <property type="match status" value="1"/>
</dbReference>
<dbReference type="EMBL" id="JAAGBB010000037">
    <property type="protein sequence ID" value="MBR0667602.1"/>
    <property type="molecule type" value="Genomic_DNA"/>
</dbReference>
<comment type="similarity">
    <text evidence="2 14 15">Belongs to the TonB-dependent receptor family.</text>
</comment>
<dbReference type="PROSITE" id="PS52016">
    <property type="entry name" value="TONB_DEPENDENT_REC_3"/>
    <property type="match status" value="1"/>
</dbReference>
<evidence type="ECO:0000259" key="17">
    <source>
        <dbReference type="Pfam" id="PF07715"/>
    </source>
</evidence>
<keyword evidence="10 15" id="KW-0798">TonB box</keyword>
<evidence type="ECO:0000256" key="3">
    <source>
        <dbReference type="ARBA" id="ARBA00022448"/>
    </source>
</evidence>
<keyword evidence="19" id="KW-1185">Reference proteome</keyword>
<dbReference type="InterPro" id="IPR036942">
    <property type="entry name" value="Beta-barrel_TonB_sf"/>
</dbReference>
<keyword evidence="8" id="KW-0408">Iron</keyword>
<keyword evidence="9" id="KW-0406">Ion transport</keyword>
<evidence type="ECO:0000256" key="13">
    <source>
        <dbReference type="ARBA" id="ARBA00023237"/>
    </source>
</evidence>
<protein>
    <submittedName>
        <fullName evidence="18">TonB-dependent siderophore receptor</fullName>
    </submittedName>
</protein>
<evidence type="ECO:0000256" key="12">
    <source>
        <dbReference type="ARBA" id="ARBA00023170"/>
    </source>
</evidence>
<dbReference type="InterPro" id="IPR012910">
    <property type="entry name" value="Plug_dom"/>
</dbReference>
<dbReference type="Pfam" id="PF07715">
    <property type="entry name" value="Plug"/>
    <property type="match status" value="1"/>
</dbReference>
<proteinExistence type="inferred from homology"/>
<evidence type="ECO:0000256" key="10">
    <source>
        <dbReference type="ARBA" id="ARBA00023077"/>
    </source>
</evidence>